<dbReference type="AlphaFoldDB" id="A0A7W8FGL6"/>
<dbReference type="Proteomes" id="UP000539075">
    <property type="component" value="Unassembled WGS sequence"/>
</dbReference>
<dbReference type="RefSeq" id="WP_183719875.1">
    <property type="nucleotide sequence ID" value="NZ_JACHGO010000005.1"/>
</dbReference>
<dbReference type="EMBL" id="JACHGO010000005">
    <property type="protein sequence ID" value="MBB5143930.1"/>
    <property type="molecule type" value="Genomic_DNA"/>
</dbReference>
<protein>
    <submittedName>
        <fullName evidence="1">Uncharacterized protein</fullName>
    </submittedName>
</protein>
<comment type="caution">
    <text evidence="1">The sequence shown here is derived from an EMBL/GenBank/DDBJ whole genome shotgun (WGS) entry which is preliminary data.</text>
</comment>
<organism evidence="1 2">
    <name type="scientific">Desulfovibrio intestinalis</name>
    <dbReference type="NCBI Taxonomy" id="58621"/>
    <lineage>
        <taxon>Bacteria</taxon>
        <taxon>Pseudomonadati</taxon>
        <taxon>Thermodesulfobacteriota</taxon>
        <taxon>Desulfovibrionia</taxon>
        <taxon>Desulfovibrionales</taxon>
        <taxon>Desulfovibrionaceae</taxon>
        <taxon>Desulfovibrio</taxon>
    </lineage>
</organism>
<sequence>MRTNNYNCPALLSEAVTQMVDDSEIPLKAIARDLGMPYTSLYRKLDPADDAMKVEVDLLFPLTRLCVGERPAEPPMSMLWLPSKFGFRLEVGEAEPDKDDVREEMLDDCKMLRDFHESMRAGEHPTYVRQFLTRIHRELDESMTRYERDFIQKAEAK</sequence>
<evidence type="ECO:0000313" key="1">
    <source>
        <dbReference type="EMBL" id="MBB5143930.1"/>
    </source>
</evidence>
<evidence type="ECO:0000313" key="2">
    <source>
        <dbReference type="Proteomes" id="UP000539075"/>
    </source>
</evidence>
<proteinExistence type="predicted"/>
<dbReference type="InterPro" id="IPR009679">
    <property type="entry name" value="Phage_186_CII-like"/>
</dbReference>
<reference evidence="1 2" key="1">
    <citation type="submission" date="2020-08" db="EMBL/GenBank/DDBJ databases">
        <title>Genomic Encyclopedia of Type Strains, Phase IV (KMG-IV): sequencing the most valuable type-strain genomes for metagenomic binning, comparative biology and taxonomic classification.</title>
        <authorList>
            <person name="Goeker M."/>
        </authorList>
    </citation>
    <scope>NUCLEOTIDE SEQUENCE [LARGE SCALE GENOMIC DNA]</scope>
    <source>
        <strain evidence="1 2">DSM 11275</strain>
    </source>
</reference>
<accession>A0A7W8FGL6</accession>
<name>A0A7W8FGL6_9BACT</name>
<dbReference type="GO" id="GO:0003677">
    <property type="term" value="F:DNA binding"/>
    <property type="evidence" value="ECO:0007669"/>
    <property type="project" value="InterPro"/>
</dbReference>
<gene>
    <name evidence="1" type="ORF">HNQ38_002030</name>
</gene>
<dbReference type="Pfam" id="PF06892">
    <property type="entry name" value="Phage_CP76"/>
    <property type="match status" value="1"/>
</dbReference>
<keyword evidence="2" id="KW-1185">Reference proteome</keyword>